<protein>
    <submittedName>
        <fullName evidence="4">Cell division protein ZapE</fullName>
    </submittedName>
</protein>
<keyword evidence="4" id="KW-0131">Cell cycle</keyword>
<dbReference type="SUPFAM" id="SSF52540">
    <property type="entry name" value="P-loop containing nucleoside triphosphate hydrolases"/>
    <property type="match status" value="1"/>
</dbReference>
<evidence type="ECO:0000256" key="3">
    <source>
        <dbReference type="SAM" id="MobiDB-lite"/>
    </source>
</evidence>
<dbReference type="PANTHER" id="PTHR12169">
    <property type="entry name" value="ATPASE N2B"/>
    <property type="match status" value="1"/>
</dbReference>
<dbReference type="AlphaFoldDB" id="A0A2P6M7F2"/>
<dbReference type="Proteomes" id="UP000241736">
    <property type="component" value="Unassembled WGS sequence"/>
</dbReference>
<keyword evidence="1" id="KW-0547">Nucleotide-binding</keyword>
<evidence type="ECO:0000313" key="5">
    <source>
        <dbReference type="Proteomes" id="UP000241736"/>
    </source>
</evidence>
<dbReference type="InterPro" id="IPR027417">
    <property type="entry name" value="P-loop_NTPase"/>
</dbReference>
<feature type="region of interest" description="Disordered" evidence="3">
    <location>
        <begin position="1"/>
        <end position="23"/>
    </location>
</feature>
<dbReference type="EMBL" id="PVLF01000015">
    <property type="protein sequence ID" value="PRH81916.1"/>
    <property type="molecule type" value="Genomic_DNA"/>
</dbReference>
<name>A0A2P6M7F2_9GAMM</name>
<dbReference type="GO" id="GO:0032153">
    <property type="term" value="C:cell division site"/>
    <property type="evidence" value="ECO:0007669"/>
    <property type="project" value="TreeGrafter"/>
</dbReference>
<dbReference type="GO" id="GO:0005737">
    <property type="term" value="C:cytoplasm"/>
    <property type="evidence" value="ECO:0007669"/>
    <property type="project" value="TreeGrafter"/>
</dbReference>
<evidence type="ECO:0000256" key="2">
    <source>
        <dbReference type="ARBA" id="ARBA00022840"/>
    </source>
</evidence>
<comment type="caution">
    <text evidence="4">The sequence shown here is derived from an EMBL/GenBank/DDBJ whole genome shotgun (WGS) entry which is preliminary data.</text>
</comment>
<keyword evidence="5" id="KW-1185">Reference proteome</keyword>
<dbReference type="OrthoDB" id="9774491at2"/>
<dbReference type="GO" id="GO:0051301">
    <property type="term" value="P:cell division"/>
    <property type="evidence" value="ECO:0007669"/>
    <property type="project" value="UniProtKB-KW"/>
</dbReference>
<sequence length="367" mass="41288">MAEATAARPPSQAYAAGVAGGRWQHDPAQQPALAELDRIHRELLARKSTPAWKRLFSRGQRDVRGLYLWGGVGRGKTFLNDLLFDQLGDLPRRRWHFHRFMVEVHARIQALPADTADTVAVVADALAEELRLLVLDEFIVSDIADAMILGRLLERLFARGVVLVTTSNTEPRHLYRDGLQRARFLPAIALLETHCVVHFLDSPQDYRLRQLTRAETYLTPLGADAERGLAEHFERLAADCPREDGPLVVNGRPIAVRALAEGIAWFDFAALCEGPRAAADYIEIARDFHTVLVSNVPVLDVTADNAARRFVHLVDELYDRNVNLLLSAAAEPVWLYAGDKLRQDFERTASRLIEMRSAEYLAREHRP</sequence>
<organism evidence="4 5">
    <name type="scientific">Arenimonas caeni</name>
    <dbReference type="NCBI Taxonomy" id="2058085"/>
    <lineage>
        <taxon>Bacteria</taxon>
        <taxon>Pseudomonadati</taxon>
        <taxon>Pseudomonadota</taxon>
        <taxon>Gammaproteobacteria</taxon>
        <taxon>Lysobacterales</taxon>
        <taxon>Lysobacteraceae</taxon>
        <taxon>Arenimonas</taxon>
    </lineage>
</organism>
<accession>A0A2P6M7F2</accession>
<keyword evidence="4" id="KW-0132">Cell division</keyword>
<dbReference type="PANTHER" id="PTHR12169:SF6">
    <property type="entry name" value="AFG1-LIKE ATPASE"/>
    <property type="match status" value="1"/>
</dbReference>
<evidence type="ECO:0000256" key="1">
    <source>
        <dbReference type="ARBA" id="ARBA00022741"/>
    </source>
</evidence>
<proteinExistence type="predicted"/>
<reference evidence="4 5" key="1">
    <citation type="submission" date="2018-03" db="EMBL/GenBank/DDBJ databases">
        <title>Arenimonas caeni sp. nov., isolated from activated sludge.</title>
        <authorList>
            <person name="Liu H."/>
        </authorList>
    </citation>
    <scope>NUCLEOTIDE SEQUENCE [LARGE SCALE GENOMIC DNA]</scope>
    <source>
        <strain evidence="5">z29</strain>
    </source>
</reference>
<gene>
    <name evidence="4" type="ORF">C6N40_09990</name>
</gene>
<evidence type="ECO:0000313" key="4">
    <source>
        <dbReference type="EMBL" id="PRH81916.1"/>
    </source>
</evidence>
<dbReference type="NCBIfam" id="NF040713">
    <property type="entry name" value="ZapE"/>
    <property type="match status" value="1"/>
</dbReference>
<dbReference type="RefSeq" id="WP_106990882.1">
    <property type="nucleotide sequence ID" value="NZ_KZ679093.1"/>
</dbReference>
<dbReference type="GO" id="GO:0016887">
    <property type="term" value="F:ATP hydrolysis activity"/>
    <property type="evidence" value="ECO:0007669"/>
    <property type="project" value="InterPro"/>
</dbReference>
<dbReference type="Gene3D" id="3.40.50.300">
    <property type="entry name" value="P-loop containing nucleotide triphosphate hydrolases"/>
    <property type="match status" value="1"/>
</dbReference>
<dbReference type="InterPro" id="IPR005654">
    <property type="entry name" value="ATPase_AFG1-like"/>
</dbReference>
<dbReference type="Pfam" id="PF03969">
    <property type="entry name" value="AFG1_ATPase"/>
    <property type="match status" value="1"/>
</dbReference>
<dbReference type="GO" id="GO:0005524">
    <property type="term" value="F:ATP binding"/>
    <property type="evidence" value="ECO:0007669"/>
    <property type="project" value="UniProtKB-KW"/>
</dbReference>
<keyword evidence="2" id="KW-0067">ATP-binding</keyword>